<reference evidence="1" key="1">
    <citation type="journal article" date="2021" name="Proc. Natl. Acad. Sci. U.S.A.">
        <title>A Catalog of Tens of Thousands of Viruses from Human Metagenomes Reveals Hidden Associations with Chronic Diseases.</title>
        <authorList>
            <person name="Tisza M.J."/>
            <person name="Buck C.B."/>
        </authorList>
    </citation>
    <scope>NUCLEOTIDE SEQUENCE</scope>
    <source>
        <strain evidence="1">CtBoB21</strain>
    </source>
</reference>
<accession>A0A8S5R6V3</accession>
<proteinExistence type="predicted"/>
<protein>
    <submittedName>
        <fullName evidence="1">Uncharacterized protein</fullName>
    </submittedName>
</protein>
<sequence length="52" mass="6066">MLLLKHTEKTASKATLKRFICAKIQTIRYDKIKPLKPLNTSFIVYSDKQITK</sequence>
<dbReference type="EMBL" id="BK015822">
    <property type="protein sequence ID" value="DAE26725.1"/>
    <property type="molecule type" value="Genomic_DNA"/>
</dbReference>
<name>A0A8S5R6V3_9CAUD</name>
<evidence type="ECO:0000313" key="1">
    <source>
        <dbReference type="EMBL" id="DAE26725.1"/>
    </source>
</evidence>
<organism evidence="1">
    <name type="scientific">Myoviridae sp. ctBoB21</name>
    <dbReference type="NCBI Taxonomy" id="2827287"/>
    <lineage>
        <taxon>Viruses</taxon>
        <taxon>Duplodnaviria</taxon>
        <taxon>Heunggongvirae</taxon>
        <taxon>Uroviricota</taxon>
        <taxon>Caudoviricetes</taxon>
    </lineage>
</organism>